<dbReference type="Proteomes" id="UP000295711">
    <property type="component" value="Unassembled WGS sequence"/>
</dbReference>
<evidence type="ECO:0000256" key="1">
    <source>
        <dbReference type="ARBA" id="ARBA00023125"/>
    </source>
</evidence>
<dbReference type="GO" id="GO:0005829">
    <property type="term" value="C:cytosol"/>
    <property type="evidence" value="ECO:0007669"/>
    <property type="project" value="TreeGrafter"/>
</dbReference>
<dbReference type="InterPro" id="IPR030489">
    <property type="entry name" value="TR_Rrf2-type_CS"/>
</dbReference>
<dbReference type="InterPro" id="IPR000944">
    <property type="entry name" value="Tscrpt_reg_Rrf2"/>
</dbReference>
<organism evidence="2 3">
    <name type="scientific">Frisingicoccus caecimuris</name>
    <dbReference type="NCBI Taxonomy" id="1796636"/>
    <lineage>
        <taxon>Bacteria</taxon>
        <taxon>Bacillati</taxon>
        <taxon>Bacillota</taxon>
        <taxon>Clostridia</taxon>
        <taxon>Lachnospirales</taxon>
        <taxon>Lachnospiraceae</taxon>
        <taxon>Frisingicoccus</taxon>
    </lineage>
</organism>
<sequence>MKLSTKGRYGLRAAVDLALFSKEEPISISTIANREGLSESYLEQLFAKLKKAGLISSIRGTNGGYQLAKPAGEISVGDVLRALEGEMVVVDCPDSENKCAKFDSCVTKYVWKRINNSINDTMDSMTLEEIVANSPEIKDETGQKAYCSK</sequence>
<dbReference type="RefSeq" id="WP_132087357.1">
    <property type="nucleotide sequence ID" value="NZ_JANKAQ010000005.1"/>
</dbReference>
<proteinExistence type="predicted"/>
<dbReference type="Pfam" id="PF02082">
    <property type="entry name" value="Rrf2"/>
    <property type="match status" value="1"/>
</dbReference>
<dbReference type="NCBIfam" id="TIGR00738">
    <property type="entry name" value="rrf2_super"/>
    <property type="match status" value="1"/>
</dbReference>
<dbReference type="EMBL" id="SLXA01000001">
    <property type="protein sequence ID" value="TCO86360.1"/>
    <property type="molecule type" value="Genomic_DNA"/>
</dbReference>
<dbReference type="OrthoDB" id="9808360at2"/>
<dbReference type="GO" id="GO:0003677">
    <property type="term" value="F:DNA binding"/>
    <property type="evidence" value="ECO:0007669"/>
    <property type="project" value="UniProtKB-KW"/>
</dbReference>
<gene>
    <name evidence="2" type="ORF">EV212_101144</name>
</gene>
<dbReference type="GO" id="GO:0003700">
    <property type="term" value="F:DNA-binding transcription factor activity"/>
    <property type="evidence" value="ECO:0007669"/>
    <property type="project" value="TreeGrafter"/>
</dbReference>
<dbReference type="PANTHER" id="PTHR33221:SF5">
    <property type="entry name" value="HTH-TYPE TRANSCRIPTIONAL REGULATOR ISCR"/>
    <property type="match status" value="1"/>
</dbReference>
<keyword evidence="3" id="KW-1185">Reference proteome</keyword>
<dbReference type="PANTHER" id="PTHR33221">
    <property type="entry name" value="WINGED HELIX-TURN-HELIX TRANSCRIPTIONAL REGULATOR, RRF2 FAMILY"/>
    <property type="match status" value="1"/>
</dbReference>
<accession>A0A4R2LGC5</accession>
<dbReference type="Gene3D" id="1.10.10.10">
    <property type="entry name" value="Winged helix-like DNA-binding domain superfamily/Winged helix DNA-binding domain"/>
    <property type="match status" value="1"/>
</dbReference>
<name>A0A4R2LGC5_9FIRM</name>
<dbReference type="InterPro" id="IPR036390">
    <property type="entry name" value="WH_DNA-bd_sf"/>
</dbReference>
<evidence type="ECO:0000313" key="2">
    <source>
        <dbReference type="EMBL" id="TCO86360.1"/>
    </source>
</evidence>
<dbReference type="AlphaFoldDB" id="A0A4R2LGC5"/>
<dbReference type="SUPFAM" id="SSF46785">
    <property type="entry name" value="Winged helix' DNA-binding domain"/>
    <property type="match status" value="1"/>
</dbReference>
<protein>
    <submittedName>
        <fullName evidence="2">BadM/Rrf2 family transcriptional regulator</fullName>
    </submittedName>
</protein>
<comment type="caution">
    <text evidence="2">The sequence shown here is derived from an EMBL/GenBank/DDBJ whole genome shotgun (WGS) entry which is preliminary data.</text>
</comment>
<evidence type="ECO:0000313" key="3">
    <source>
        <dbReference type="Proteomes" id="UP000295711"/>
    </source>
</evidence>
<dbReference type="InterPro" id="IPR036388">
    <property type="entry name" value="WH-like_DNA-bd_sf"/>
</dbReference>
<dbReference type="PROSITE" id="PS01332">
    <property type="entry name" value="HTH_RRF2_1"/>
    <property type="match status" value="1"/>
</dbReference>
<keyword evidence="1" id="KW-0238">DNA-binding</keyword>
<dbReference type="PROSITE" id="PS51197">
    <property type="entry name" value="HTH_RRF2_2"/>
    <property type="match status" value="1"/>
</dbReference>
<reference evidence="2 3" key="1">
    <citation type="submission" date="2019-03" db="EMBL/GenBank/DDBJ databases">
        <title>Genomic Encyclopedia of Type Strains, Phase IV (KMG-IV): sequencing the most valuable type-strain genomes for metagenomic binning, comparative biology and taxonomic classification.</title>
        <authorList>
            <person name="Goeker M."/>
        </authorList>
    </citation>
    <scope>NUCLEOTIDE SEQUENCE [LARGE SCALE GENOMIC DNA]</scope>
    <source>
        <strain evidence="2 3">DSM 28559</strain>
    </source>
</reference>